<dbReference type="GO" id="GO:0015031">
    <property type="term" value="P:protein transport"/>
    <property type="evidence" value="ECO:0007669"/>
    <property type="project" value="UniProtKB-KW"/>
</dbReference>
<sequence length="67" mass="7467">MKKSPLKYPCDIGTKQRKNLFGPGKLFDVGKALGWGIKEFKAEPNGENAVKNEMKDKLQDQNDNVAS</sequence>
<protein>
    <submittedName>
        <fullName evidence="2">Uncharacterized protein</fullName>
    </submittedName>
</protein>
<evidence type="ECO:0000313" key="2">
    <source>
        <dbReference type="EMBL" id="MPM00706.1"/>
    </source>
</evidence>
<accession>A0A644WA87</accession>
<proteinExistence type="predicted"/>
<reference evidence="2" key="1">
    <citation type="submission" date="2019-08" db="EMBL/GenBank/DDBJ databases">
        <authorList>
            <person name="Kucharzyk K."/>
            <person name="Murdoch R.W."/>
            <person name="Higgins S."/>
            <person name="Loffler F."/>
        </authorList>
    </citation>
    <scope>NUCLEOTIDE SEQUENCE</scope>
</reference>
<dbReference type="Gene3D" id="1.20.5.3310">
    <property type="match status" value="1"/>
</dbReference>
<organism evidence="2">
    <name type="scientific">bioreactor metagenome</name>
    <dbReference type="NCBI Taxonomy" id="1076179"/>
    <lineage>
        <taxon>unclassified sequences</taxon>
        <taxon>metagenomes</taxon>
        <taxon>ecological metagenomes</taxon>
    </lineage>
</organism>
<name>A0A644WA87_9ZZZZ</name>
<gene>
    <name evidence="2" type="ORF">SDC9_46936</name>
</gene>
<feature type="region of interest" description="Disordered" evidence="1">
    <location>
        <begin position="44"/>
        <end position="67"/>
    </location>
</feature>
<feature type="compositionally biased region" description="Basic and acidic residues" evidence="1">
    <location>
        <begin position="44"/>
        <end position="60"/>
    </location>
</feature>
<dbReference type="GO" id="GO:0016020">
    <property type="term" value="C:membrane"/>
    <property type="evidence" value="ECO:0007669"/>
    <property type="project" value="UniProtKB-ARBA"/>
</dbReference>
<dbReference type="EMBL" id="VSSQ01000746">
    <property type="protein sequence ID" value="MPM00706.1"/>
    <property type="molecule type" value="Genomic_DNA"/>
</dbReference>
<evidence type="ECO:0000256" key="1">
    <source>
        <dbReference type="SAM" id="MobiDB-lite"/>
    </source>
</evidence>
<comment type="caution">
    <text evidence="2">The sequence shown here is derived from an EMBL/GenBank/DDBJ whole genome shotgun (WGS) entry which is preliminary data.</text>
</comment>
<dbReference type="AlphaFoldDB" id="A0A644WA87"/>